<dbReference type="Gene3D" id="1.25.40.20">
    <property type="entry name" value="Ankyrin repeat-containing domain"/>
    <property type="match status" value="1"/>
</dbReference>
<reference evidence="3 4" key="1">
    <citation type="journal article" date="2013" name="Mar. Genomics">
        <title>Expression of sulfatases in Rhodopirellula baltica and the diversity of sulfatases in the genus Rhodopirellula.</title>
        <authorList>
            <person name="Wegner C.E."/>
            <person name="Richter-Heitmann T."/>
            <person name="Klindworth A."/>
            <person name="Klockow C."/>
            <person name="Richter M."/>
            <person name="Achstetter T."/>
            <person name="Glockner F.O."/>
            <person name="Harder J."/>
        </authorList>
    </citation>
    <scope>NUCLEOTIDE SEQUENCE [LARGE SCALE GENOMIC DNA]</scope>
    <source>
        <strain evidence="3 4">SH398</strain>
    </source>
</reference>
<dbReference type="PATRIC" id="fig|1263868.3.peg.2356"/>
<gene>
    <name evidence="3" type="ORF">RESH_02170</name>
</gene>
<evidence type="ECO:0000256" key="2">
    <source>
        <dbReference type="ARBA" id="ARBA00023043"/>
    </source>
</evidence>
<proteinExistence type="predicted"/>
<dbReference type="PANTHER" id="PTHR24201">
    <property type="entry name" value="ANK_REP_REGION DOMAIN-CONTAINING PROTEIN"/>
    <property type="match status" value="1"/>
</dbReference>
<sequence length="172" mass="19159">MENLSSPLGYGGRYSTECDAMNSMREHNDSVMDSLIPKFEVSHGREAALGEASRWTQVHHIDRLVKDGVPIDCRIGDRRVTPLMMAGKKASAKRLLELGADPNVTDAHGHTALMWMFLSLFRKTETLARVKLLLKYDADKAIVDDDGKTAFDHAANRNDAACMELLVIEDDE</sequence>
<organism evidence="3 4">
    <name type="scientific">Rhodopirellula europaea SH398</name>
    <dbReference type="NCBI Taxonomy" id="1263868"/>
    <lineage>
        <taxon>Bacteria</taxon>
        <taxon>Pseudomonadati</taxon>
        <taxon>Planctomycetota</taxon>
        <taxon>Planctomycetia</taxon>
        <taxon>Pirellulales</taxon>
        <taxon>Pirellulaceae</taxon>
        <taxon>Rhodopirellula</taxon>
    </lineage>
</organism>
<protein>
    <submittedName>
        <fullName evidence="3">Ankyrin repeat-containing protein</fullName>
    </submittedName>
</protein>
<evidence type="ECO:0000256" key="1">
    <source>
        <dbReference type="ARBA" id="ARBA00022737"/>
    </source>
</evidence>
<name>M5S6Y3_9BACT</name>
<dbReference type="InterPro" id="IPR036770">
    <property type="entry name" value="Ankyrin_rpt-contain_sf"/>
</dbReference>
<accession>M5S6Y3</accession>
<dbReference type="Proteomes" id="UP000011996">
    <property type="component" value="Unassembled WGS sequence"/>
</dbReference>
<dbReference type="Pfam" id="PF12796">
    <property type="entry name" value="Ank_2"/>
    <property type="match status" value="1"/>
</dbReference>
<comment type="caution">
    <text evidence="3">The sequence shown here is derived from an EMBL/GenBank/DDBJ whole genome shotgun (WGS) entry which is preliminary data.</text>
</comment>
<keyword evidence="2" id="KW-0040">ANK repeat</keyword>
<dbReference type="EMBL" id="ANOF01000070">
    <property type="protein sequence ID" value="EMI27255.1"/>
    <property type="molecule type" value="Genomic_DNA"/>
</dbReference>
<dbReference type="STRING" id="1263868.RESH_02170"/>
<evidence type="ECO:0000313" key="4">
    <source>
        <dbReference type="Proteomes" id="UP000011996"/>
    </source>
</evidence>
<dbReference type="AlphaFoldDB" id="M5S6Y3"/>
<dbReference type="InterPro" id="IPR002110">
    <property type="entry name" value="Ankyrin_rpt"/>
</dbReference>
<dbReference type="InterPro" id="IPR050776">
    <property type="entry name" value="Ank_Repeat/CDKN_Inhibitor"/>
</dbReference>
<keyword evidence="1" id="KW-0677">Repeat</keyword>
<evidence type="ECO:0000313" key="3">
    <source>
        <dbReference type="EMBL" id="EMI27255.1"/>
    </source>
</evidence>
<dbReference type="SUPFAM" id="SSF48403">
    <property type="entry name" value="Ankyrin repeat"/>
    <property type="match status" value="1"/>
</dbReference>